<keyword evidence="3" id="KW-1185">Reference proteome</keyword>
<name>A0A1R4GWS2_9GAMM</name>
<dbReference type="InterPro" id="IPR011059">
    <property type="entry name" value="Metal-dep_hydrolase_composite"/>
</dbReference>
<dbReference type="GO" id="GO:0016810">
    <property type="term" value="F:hydrolase activity, acting on carbon-nitrogen (but not peptide) bonds"/>
    <property type="evidence" value="ECO:0007669"/>
    <property type="project" value="InterPro"/>
</dbReference>
<dbReference type="PROSITE" id="PS51257">
    <property type="entry name" value="PROKAR_LIPOPROTEIN"/>
    <property type="match status" value="1"/>
</dbReference>
<gene>
    <name evidence="2" type="primary">nfdA_2</name>
    <name evidence="2" type="ORF">A1232T_01818</name>
</gene>
<dbReference type="Proteomes" id="UP000188357">
    <property type="component" value="Unassembled WGS sequence"/>
</dbReference>
<dbReference type="PANTHER" id="PTHR22642:SF2">
    <property type="entry name" value="PROTEIN LONG AFTER FAR-RED 3"/>
    <property type="match status" value="1"/>
</dbReference>
<organism evidence="2 3">
    <name type="scientific">Psychrobacter piechaudii</name>
    <dbReference type="NCBI Taxonomy" id="1945521"/>
    <lineage>
        <taxon>Bacteria</taxon>
        <taxon>Pseudomonadati</taxon>
        <taxon>Pseudomonadota</taxon>
        <taxon>Gammaproteobacteria</taxon>
        <taxon>Moraxellales</taxon>
        <taxon>Moraxellaceae</taxon>
        <taxon>Psychrobacter</taxon>
    </lineage>
</organism>
<evidence type="ECO:0000313" key="3">
    <source>
        <dbReference type="Proteomes" id="UP000188357"/>
    </source>
</evidence>
<reference evidence="2 3" key="1">
    <citation type="submission" date="2017-02" db="EMBL/GenBank/DDBJ databases">
        <authorList>
            <person name="Peterson S.W."/>
        </authorList>
    </citation>
    <scope>NUCLEOTIDE SEQUENCE [LARGE SCALE GENOMIC DNA]</scope>
    <source>
        <strain evidence="2">Psychrobacter_piechaudii</strain>
    </source>
</reference>
<dbReference type="STRING" id="1945521.A1232T_01818"/>
<accession>A0A1R4GWS2</accession>
<feature type="domain" description="Amidohydrolase 3" evidence="1">
    <location>
        <begin position="86"/>
        <end position="343"/>
    </location>
</feature>
<dbReference type="EMBL" id="FUGE01000178">
    <property type="protein sequence ID" value="SJM72564.1"/>
    <property type="molecule type" value="Genomic_DNA"/>
</dbReference>
<evidence type="ECO:0000313" key="2">
    <source>
        <dbReference type="EMBL" id="SJM72564.1"/>
    </source>
</evidence>
<proteinExistence type="predicted"/>
<keyword evidence="2" id="KW-0378">Hydrolase</keyword>
<dbReference type="EC" id="3.5.1.91" evidence="2"/>
<dbReference type="Pfam" id="PF07969">
    <property type="entry name" value="Amidohydro_3"/>
    <property type="match status" value="1"/>
</dbReference>
<dbReference type="RefSeq" id="WP_244156624.1">
    <property type="nucleotide sequence ID" value="NZ_FUGE01000178.1"/>
</dbReference>
<dbReference type="PANTHER" id="PTHR22642">
    <property type="entry name" value="IMIDAZOLONEPROPIONASE"/>
    <property type="match status" value="1"/>
</dbReference>
<dbReference type="Gene3D" id="3.10.310.70">
    <property type="match status" value="1"/>
</dbReference>
<dbReference type="AlphaFoldDB" id="A0A1R4GWS2"/>
<sequence length="353" mass="38851">MLKKIIPTIVSLGLLAGCNSNVENTVSVEPKATKVTRAHLYYNGDIIPMNTHQPSTVEAVVEQGGKIVYVGNLEKAKDQFTDIEQVDLKGKTLLPGFIDPHSHFGMVSNTMGQVDLNSPPVGNISSIEQMLAALVAYKKDNNIADGEWVYGWGYDESQLTDKRHPTKMELDKALPNNPVYIQHASGHMGVANSLALEKMQVSAETKNPEGGMIGRLPNSSEPSGLVQETAMYSFVGHMLQVLNSKQAEFFDQTQDFYAEKGITTAQDGMTDREAIRFFQSQADQGRLKIDLVSLAGFSELESNLKDSELKFKDYKNGFKVQGTKIIADGSPQGKTAYFTQPYLGRVLNLTYSE</sequence>
<dbReference type="Gene3D" id="3.20.20.140">
    <property type="entry name" value="Metal-dependent hydrolases"/>
    <property type="match status" value="1"/>
</dbReference>
<dbReference type="InterPro" id="IPR013108">
    <property type="entry name" value="Amidohydro_3"/>
</dbReference>
<dbReference type="Gene3D" id="2.30.40.10">
    <property type="entry name" value="Urease, subunit C, domain 1"/>
    <property type="match status" value="1"/>
</dbReference>
<protein>
    <submittedName>
        <fullName evidence="2">N-substituted formamide deformylase</fullName>
        <ecNumber evidence="2">3.5.1.91</ecNumber>
    </submittedName>
</protein>
<evidence type="ECO:0000259" key="1">
    <source>
        <dbReference type="Pfam" id="PF07969"/>
    </source>
</evidence>
<dbReference type="SUPFAM" id="SSF51338">
    <property type="entry name" value="Composite domain of metallo-dependent hydrolases"/>
    <property type="match status" value="1"/>
</dbReference>